<dbReference type="Proteomes" id="UP000639396">
    <property type="component" value="Unassembled WGS sequence"/>
</dbReference>
<dbReference type="InterPro" id="IPR055369">
    <property type="entry name" value="WH2_Lhr"/>
</dbReference>
<feature type="domain" description="Helicase ATP-binding" evidence="10">
    <location>
        <begin position="38"/>
        <end position="237"/>
    </location>
</feature>
<dbReference type="CDD" id="cd17922">
    <property type="entry name" value="DEXHc_LHR-like"/>
    <property type="match status" value="1"/>
</dbReference>
<evidence type="ECO:0000256" key="4">
    <source>
        <dbReference type="ARBA" id="ARBA00022806"/>
    </source>
</evidence>
<reference evidence="12" key="1">
    <citation type="submission" date="2020-09" db="EMBL/GenBank/DDBJ databases">
        <title>A novel bacterium of genus Paenibacillus, isolated from South China Sea.</title>
        <authorList>
            <person name="Huang H."/>
            <person name="Mo K."/>
            <person name="Hu Y."/>
        </authorList>
    </citation>
    <scope>NUCLEOTIDE SEQUENCE</scope>
    <source>
        <strain evidence="12">IB182363</strain>
    </source>
</reference>
<name>A0A927CCY2_9BACL</name>
<dbReference type="SUPFAM" id="SSF52540">
    <property type="entry name" value="P-loop containing nucleoside triphosphate hydrolases"/>
    <property type="match status" value="1"/>
</dbReference>
<accession>A0A927CCY2</accession>
<dbReference type="Pfam" id="PF23235">
    <property type="entry name" value="WHD_3rd_Lhr"/>
    <property type="match status" value="1"/>
</dbReference>
<dbReference type="SMART" id="SM00490">
    <property type="entry name" value="HELICc"/>
    <property type="match status" value="1"/>
</dbReference>
<dbReference type="Pfam" id="PF19306">
    <property type="entry name" value="WHD_Lhr"/>
    <property type="match status" value="1"/>
</dbReference>
<evidence type="ECO:0000256" key="5">
    <source>
        <dbReference type="ARBA" id="ARBA00022840"/>
    </source>
</evidence>
<dbReference type="InterPro" id="IPR045628">
    <property type="entry name" value="Lhr_WH_dom"/>
</dbReference>
<gene>
    <name evidence="12" type="ORF">IDH45_20565</name>
</gene>
<evidence type="ECO:0000256" key="2">
    <source>
        <dbReference type="ARBA" id="ARBA00022763"/>
    </source>
</evidence>
<keyword evidence="2" id="KW-0227">DNA damage</keyword>
<evidence type="ECO:0000259" key="10">
    <source>
        <dbReference type="PROSITE" id="PS51192"/>
    </source>
</evidence>
<evidence type="ECO:0000256" key="7">
    <source>
        <dbReference type="ARBA" id="ARBA00023204"/>
    </source>
</evidence>
<evidence type="ECO:0000313" key="13">
    <source>
        <dbReference type="Proteomes" id="UP000639396"/>
    </source>
</evidence>
<dbReference type="GO" id="GO:0004386">
    <property type="term" value="F:helicase activity"/>
    <property type="evidence" value="ECO:0007669"/>
    <property type="project" value="UniProtKB-KW"/>
</dbReference>
<dbReference type="PANTHER" id="PTHR47962:SF5">
    <property type="entry name" value="ATP-DEPENDENT HELICASE LHR-RELATED"/>
    <property type="match status" value="1"/>
</dbReference>
<dbReference type="PANTHER" id="PTHR47962">
    <property type="entry name" value="ATP-DEPENDENT HELICASE LHR-RELATED-RELATED"/>
    <property type="match status" value="1"/>
</dbReference>
<evidence type="ECO:0000313" key="12">
    <source>
        <dbReference type="EMBL" id="MBD2864383.1"/>
    </source>
</evidence>
<evidence type="ECO:0000256" key="1">
    <source>
        <dbReference type="ARBA" id="ARBA00022741"/>
    </source>
</evidence>
<keyword evidence="8" id="KW-0413">Isomerase</keyword>
<dbReference type="InterPro" id="IPR011545">
    <property type="entry name" value="DEAD/DEAH_box_helicase_dom"/>
</dbReference>
<dbReference type="GO" id="GO:0005524">
    <property type="term" value="F:ATP binding"/>
    <property type="evidence" value="ECO:0007669"/>
    <property type="project" value="UniProtKB-KW"/>
</dbReference>
<evidence type="ECO:0000256" key="3">
    <source>
        <dbReference type="ARBA" id="ARBA00022801"/>
    </source>
</evidence>
<protein>
    <submittedName>
        <fullName evidence="12">DEAD/DEAH box helicase</fullName>
    </submittedName>
</protein>
<dbReference type="EMBL" id="JACXJA010000029">
    <property type="protein sequence ID" value="MBD2864383.1"/>
    <property type="molecule type" value="Genomic_DNA"/>
</dbReference>
<dbReference type="InterPro" id="IPR001650">
    <property type="entry name" value="Helicase_C-like"/>
</dbReference>
<dbReference type="Pfam" id="PF00270">
    <property type="entry name" value="DEAD"/>
    <property type="match status" value="1"/>
</dbReference>
<dbReference type="Pfam" id="PF00271">
    <property type="entry name" value="Helicase_C"/>
    <property type="match status" value="1"/>
</dbReference>
<dbReference type="InterPro" id="IPR027417">
    <property type="entry name" value="P-loop_NTPase"/>
</dbReference>
<comment type="caution">
    <text evidence="12">The sequence shown here is derived from an EMBL/GenBank/DDBJ whole genome shotgun (WGS) entry which is preliminary data.</text>
</comment>
<dbReference type="GO" id="GO:0003677">
    <property type="term" value="F:DNA binding"/>
    <property type="evidence" value="ECO:0007669"/>
    <property type="project" value="UniProtKB-KW"/>
</dbReference>
<evidence type="ECO:0000259" key="11">
    <source>
        <dbReference type="PROSITE" id="PS51194"/>
    </source>
</evidence>
<dbReference type="Pfam" id="PF23236">
    <property type="entry name" value="WHD_2nd_Lhr"/>
    <property type="match status" value="1"/>
</dbReference>
<feature type="domain" description="Helicase C-terminal" evidence="11">
    <location>
        <begin position="288"/>
        <end position="442"/>
    </location>
</feature>
<sequence>MGDKQEWDGVPGRDCHPVLAEWFRDKFGQATDIQRSVWDPITSGRHVLLAAPTGSGKTLAGLLPCLNRIVRRRNEPEQREGGVRLLYVTPLKALNNDIYDHLLGFIRELELYGRRHEEKTGEPWTPIRTGVRTGDTTQSTRASMLRNPPDVLVTTPESLYILLASERARQTLRTVEQIIVDEIHDLAEDKRGMHLSVTLERLEHLCGRPVQRIGVSATLNPMERVAQYLGGWSGNGPDLTPAGASPGNRPVTIVQSAMAKTFDVSVTMTEVQSMPGRRSDIWTVIAGRLLELMEDSRSVLIFVNNRRLCERVTLHLNDMVGLEMARSHHGSVSREKRLETERALKSGELRCLVATSSLELGIDVGHVDLVIQIDSPLSAASGIQRIGRAGHSVGDVSRGVILARHRGQLAECAVLAREITARRIEAIRIPEGTIDVFCQQAAAMVAVQEWQLDELLAVVARSDSFRNVSRERMTEALRMLAGYYPHCRPLIEWDRESGTLRPLRQTSSAVLTGAGTIPQSSAYPVYHADSRVHIGELDEEYIHESRVGDVFQLGTASYRIASIKGDRIYASEVTGNAFSEIPFWRGDGLGRSYELSRKVGALLGELDERAGREAGSATASWLTAEYRLDLHAAEALVHYVDAQRSACAVPSHRKIVVEHYEDELKRHHLVIHTVFGRQTNRTWMLALQRWMETRVTTKISSTVRDNGIEFMFQDWDPAFERVWMSVGEDNLEELLGESIPSSPLFGVTFRHMAQTSLLLARGFSRIPLWQQRLRSERLLEESLPYAARFPLVQETMRVCLQETLEPERVRELFRGIRDGALEVEVKRSGYPSPFAAQFTWDFVNVLMYESDAVSKDIQYRLLSVSKELAGQFFEPSAFQSLMDAEEAQAWIDDGGYGNIPSADRLQRLLKRQGDLSQSEIRSRLGDDNPAEEALAELKRRGAIRDVKIGGERRWISSDEADTYRSFPEDPESASFVLRRYAERQIAFTAEQLRDRYAIGLAEAASWIGRWEEDGTIERSPFAGSEDEKLYTSRSAASRLLRFTIGQMRQRTEPVGQDRYCRLLLDLQFVTPGSRQSGGAGLREVIGKLQGVFLPVSHWESFVFPSRVPDYKKEILDLLCASGEAVWFGRKEEGDKEGKVAFFLTESKELYAALASRPEPSAEPELLELLRGKGASFLTALSRDTGLAPSQLMEKLLSLVWEGRISNDQFAPIRMHGSSSGSRASARKGFQSGLGRWYAIAEEERVPEAGEAEKTVVAWIHHLLQSYGVITRDILARHLPGETDRLQDTIRKLEDWGMLAKGFWIEGIPYMQVSTTDTIDRLRQASGSRAGETLVLSSVDPANPYGALLKWPEEPAAGYARKPGNYLVFQGGRWVLWIENNGKRFITMVRGETGEAGGVDSGLLLETVRVMLKQSGLRKIVVDSWDGTAAPQAEAAETFRKIGAETDRSAFVLWPSSLRNG</sequence>
<dbReference type="GO" id="GO:0006281">
    <property type="term" value="P:DNA repair"/>
    <property type="evidence" value="ECO:0007669"/>
    <property type="project" value="UniProtKB-KW"/>
</dbReference>
<dbReference type="InterPro" id="IPR052511">
    <property type="entry name" value="ATP-dep_Helicase"/>
</dbReference>
<dbReference type="InterPro" id="IPR055367">
    <property type="entry name" value="WH4_Lhr"/>
</dbReference>
<evidence type="ECO:0000256" key="9">
    <source>
        <dbReference type="SAM" id="MobiDB-lite"/>
    </source>
</evidence>
<dbReference type="RefSeq" id="WP_190930012.1">
    <property type="nucleotide sequence ID" value="NZ_JACXJA010000029.1"/>
</dbReference>
<keyword evidence="3" id="KW-0378">Hydrolase</keyword>
<dbReference type="Pfam" id="PF08494">
    <property type="entry name" value="DEAD_assoc"/>
    <property type="match status" value="1"/>
</dbReference>
<dbReference type="Pfam" id="PF23234">
    <property type="entry name" value="WHD_4th_Lhr"/>
    <property type="match status" value="1"/>
</dbReference>
<evidence type="ECO:0000256" key="6">
    <source>
        <dbReference type="ARBA" id="ARBA00023125"/>
    </source>
</evidence>
<proteinExistence type="predicted"/>
<evidence type="ECO:0000256" key="8">
    <source>
        <dbReference type="ARBA" id="ARBA00023235"/>
    </source>
</evidence>
<dbReference type="PROSITE" id="PS51194">
    <property type="entry name" value="HELICASE_CTER"/>
    <property type="match status" value="1"/>
</dbReference>
<organism evidence="12 13">
    <name type="scientific">Paenibacillus oceani</name>
    <dbReference type="NCBI Taxonomy" id="2772510"/>
    <lineage>
        <taxon>Bacteria</taxon>
        <taxon>Bacillati</taxon>
        <taxon>Bacillota</taxon>
        <taxon>Bacilli</taxon>
        <taxon>Bacillales</taxon>
        <taxon>Paenibacillaceae</taxon>
        <taxon>Paenibacillus</taxon>
    </lineage>
</organism>
<keyword evidence="1" id="KW-0547">Nucleotide-binding</keyword>
<keyword evidence="5" id="KW-0067">ATP-binding</keyword>
<dbReference type="Gene3D" id="3.40.50.300">
    <property type="entry name" value="P-loop containing nucleotide triphosphate hydrolases"/>
    <property type="match status" value="2"/>
</dbReference>
<keyword evidence="6" id="KW-0238">DNA-binding</keyword>
<dbReference type="InterPro" id="IPR013701">
    <property type="entry name" value="Lhr-like_DEAD/DEAH_assoc"/>
</dbReference>
<keyword evidence="7" id="KW-0234">DNA repair</keyword>
<dbReference type="InterPro" id="IPR014001">
    <property type="entry name" value="Helicase_ATP-bd"/>
</dbReference>
<dbReference type="InterPro" id="IPR055368">
    <property type="entry name" value="WH3_Lhr"/>
</dbReference>
<dbReference type="SMART" id="SM00487">
    <property type="entry name" value="DEXDc"/>
    <property type="match status" value="1"/>
</dbReference>
<feature type="region of interest" description="Disordered" evidence="9">
    <location>
        <begin position="120"/>
        <end position="139"/>
    </location>
</feature>
<keyword evidence="4 12" id="KW-0347">Helicase</keyword>
<keyword evidence="13" id="KW-1185">Reference proteome</keyword>
<dbReference type="GO" id="GO:0016887">
    <property type="term" value="F:ATP hydrolysis activity"/>
    <property type="evidence" value="ECO:0007669"/>
    <property type="project" value="TreeGrafter"/>
</dbReference>
<dbReference type="PROSITE" id="PS51192">
    <property type="entry name" value="HELICASE_ATP_BIND_1"/>
    <property type="match status" value="1"/>
</dbReference>